<dbReference type="OrthoDB" id="2747330at2759"/>
<accession>A0A6A6PD70</accession>
<keyword evidence="8" id="KW-0732">Signal</keyword>
<dbReference type="CDD" id="cd06097">
    <property type="entry name" value="Aspergillopepsin_like"/>
    <property type="match status" value="1"/>
</dbReference>
<feature type="signal peptide" evidence="8">
    <location>
        <begin position="1"/>
        <end position="19"/>
    </location>
</feature>
<dbReference type="Pfam" id="PF00026">
    <property type="entry name" value="Asp"/>
    <property type="match status" value="1"/>
</dbReference>
<dbReference type="PANTHER" id="PTHR47966">
    <property type="entry name" value="BETA-SITE APP-CLEAVING ENZYME, ISOFORM A-RELATED"/>
    <property type="match status" value="1"/>
</dbReference>
<evidence type="ECO:0000256" key="8">
    <source>
        <dbReference type="SAM" id="SignalP"/>
    </source>
</evidence>
<feature type="active site" evidence="5">
    <location>
        <position position="104"/>
    </location>
</feature>
<dbReference type="GO" id="GO:0006508">
    <property type="term" value="P:proteolysis"/>
    <property type="evidence" value="ECO:0007669"/>
    <property type="project" value="UniProtKB-KW"/>
</dbReference>
<feature type="chain" id="PRO_5025506433" evidence="8">
    <location>
        <begin position="20"/>
        <end position="409"/>
    </location>
</feature>
<evidence type="ECO:0000259" key="9">
    <source>
        <dbReference type="PROSITE" id="PS51767"/>
    </source>
</evidence>
<gene>
    <name evidence="10" type="ORF">BDY21DRAFT_277240</name>
</gene>
<reference evidence="10" key="1">
    <citation type="journal article" date="2020" name="Stud. Mycol.">
        <title>101 Dothideomycetes genomes: a test case for predicting lifestyles and emergence of pathogens.</title>
        <authorList>
            <person name="Haridas S."/>
            <person name="Albert R."/>
            <person name="Binder M."/>
            <person name="Bloem J."/>
            <person name="Labutti K."/>
            <person name="Salamov A."/>
            <person name="Andreopoulos B."/>
            <person name="Baker S."/>
            <person name="Barry K."/>
            <person name="Bills G."/>
            <person name="Bluhm B."/>
            <person name="Cannon C."/>
            <person name="Castanera R."/>
            <person name="Culley D."/>
            <person name="Daum C."/>
            <person name="Ezra D."/>
            <person name="Gonzalez J."/>
            <person name="Henrissat B."/>
            <person name="Kuo A."/>
            <person name="Liang C."/>
            <person name="Lipzen A."/>
            <person name="Lutzoni F."/>
            <person name="Magnuson J."/>
            <person name="Mondo S."/>
            <person name="Nolan M."/>
            <person name="Ohm R."/>
            <person name="Pangilinan J."/>
            <person name="Park H.-J."/>
            <person name="Ramirez L."/>
            <person name="Alfaro M."/>
            <person name="Sun H."/>
            <person name="Tritt A."/>
            <person name="Yoshinaga Y."/>
            <person name="Zwiers L.-H."/>
            <person name="Turgeon B."/>
            <person name="Goodwin S."/>
            <person name="Spatafora J."/>
            <person name="Crous P."/>
            <person name="Grigoriev I."/>
        </authorList>
    </citation>
    <scope>NUCLEOTIDE SEQUENCE</scope>
    <source>
        <strain evidence="10">ATCC 16933</strain>
    </source>
</reference>
<dbReference type="EMBL" id="MU001670">
    <property type="protein sequence ID" value="KAF2461935.1"/>
    <property type="molecule type" value="Genomic_DNA"/>
</dbReference>
<dbReference type="FunFam" id="2.40.70.10:FF:000026">
    <property type="entry name" value="Endothiapepsin"/>
    <property type="match status" value="1"/>
</dbReference>
<feature type="disulfide bond" evidence="6">
    <location>
        <begin position="326"/>
        <end position="361"/>
    </location>
</feature>
<evidence type="ECO:0000256" key="6">
    <source>
        <dbReference type="PIRSR" id="PIRSR601461-2"/>
    </source>
</evidence>
<feature type="domain" description="Peptidase A1" evidence="9">
    <location>
        <begin position="88"/>
        <end position="400"/>
    </location>
</feature>
<keyword evidence="11" id="KW-1185">Reference proteome</keyword>
<sequence>MPSVHSLATFLALAGATFAAPTNTHVFSKRSFSINQVARGQRLKSAPLEMRRTYRKYGKPVPTQVDRAAAAVSTGSAPANPAQYDQYYLTPVEVGGQDLELDIDTGSGDLWVFSTMMNSTTTSGRTLYDPARSNSSDLLEDETWRIQYGDGSGAAGVVYADKVVVGGVTATSQAVEAATSVSRSFAEDADMDGLMGLSFGSINTVEPTRQQTFFESVVGSLDEPVFAVTLKSGEPGSYDFGFVDPAKYDGELTYVDVDSSDGFWQFAVDGYGVGGSGPANSSSSFTCIADTGSSLMYVPSGPLNEYYGAVEGATFDRFQGAWTLPCDAELPDFSLVIGGASLVVPGRFVSYAPVDDTNETCYGGMQSSAGIGFCLLGDVFLKGLYVVHDVGTSPPRMGWAQQAGLDVGS</sequence>
<dbReference type="GO" id="GO:0004190">
    <property type="term" value="F:aspartic-type endopeptidase activity"/>
    <property type="evidence" value="ECO:0007669"/>
    <property type="project" value="UniProtKB-KW"/>
</dbReference>
<protein>
    <submittedName>
        <fullName evidence="10">Aspartic peptidase domain-containing protein</fullName>
    </submittedName>
</protein>
<evidence type="ECO:0000256" key="3">
    <source>
        <dbReference type="ARBA" id="ARBA00022750"/>
    </source>
</evidence>
<evidence type="ECO:0000313" key="10">
    <source>
        <dbReference type="EMBL" id="KAF2461935.1"/>
    </source>
</evidence>
<evidence type="ECO:0000256" key="5">
    <source>
        <dbReference type="PIRSR" id="PIRSR601461-1"/>
    </source>
</evidence>
<comment type="similarity">
    <text evidence="1 7">Belongs to the peptidase A1 family.</text>
</comment>
<dbReference type="Proteomes" id="UP000799766">
    <property type="component" value="Unassembled WGS sequence"/>
</dbReference>
<organism evidence="10 11">
    <name type="scientific">Lineolata rhizophorae</name>
    <dbReference type="NCBI Taxonomy" id="578093"/>
    <lineage>
        <taxon>Eukaryota</taxon>
        <taxon>Fungi</taxon>
        <taxon>Dikarya</taxon>
        <taxon>Ascomycota</taxon>
        <taxon>Pezizomycotina</taxon>
        <taxon>Dothideomycetes</taxon>
        <taxon>Dothideomycetes incertae sedis</taxon>
        <taxon>Lineolatales</taxon>
        <taxon>Lineolataceae</taxon>
        <taxon>Lineolata</taxon>
    </lineage>
</organism>
<dbReference type="InterPro" id="IPR001461">
    <property type="entry name" value="Aspartic_peptidase_A1"/>
</dbReference>
<dbReference type="InterPro" id="IPR034163">
    <property type="entry name" value="Aspergillopepsin-like_cat_dom"/>
</dbReference>
<dbReference type="AlphaFoldDB" id="A0A6A6PD70"/>
<evidence type="ECO:0000256" key="1">
    <source>
        <dbReference type="ARBA" id="ARBA00007447"/>
    </source>
</evidence>
<dbReference type="PANTHER" id="PTHR47966:SF2">
    <property type="entry name" value="ASPERGILLOPEPSIN-1-RELATED"/>
    <property type="match status" value="1"/>
</dbReference>
<name>A0A6A6PD70_9PEZI</name>
<evidence type="ECO:0000256" key="2">
    <source>
        <dbReference type="ARBA" id="ARBA00022670"/>
    </source>
</evidence>
<dbReference type="PROSITE" id="PS00141">
    <property type="entry name" value="ASP_PROTEASE"/>
    <property type="match status" value="1"/>
</dbReference>
<dbReference type="PRINTS" id="PR00792">
    <property type="entry name" value="PEPSIN"/>
</dbReference>
<dbReference type="InterPro" id="IPR021109">
    <property type="entry name" value="Peptidase_aspartic_dom_sf"/>
</dbReference>
<keyword evidence="4 7" id="KW-0378">Hydrolase</keyword>
<dbReference type="InterPro" id="IPR033121">
    <property type="entry name" value="PEPTIDASE_A1"/>
</dbReference>
<dbReference type="InterPro" id="IPR001969">
    <property type="entry name" value="Aspartic_peptidase_AS"/>
</dbReference>
<dbReference type="PROSITE" id="PS51767">
    <property type="entry name" value="PEPTIDASE_A1"/>
    <property type="match status" value="1"/>
</dbReference>
<proteinExistence type="inferred from homology"/>
<dbReference type="SUPFAM" id="SSF50630">
    <property type="entry name" value="Acid proteases"/>
    <property type="match status" value="1"/>
</dbReference>
<keyword evidence="2 7" id="KW-0645">Protease</keyword>
<dbReference type="Gene3D" id="2.40.70.10">
    <property type="entry name" value="Acid Proteases"/>
    <property type="match status" value="2"/>
</dbReference>
<evidence type="ECO:0000313" key="11">
    <source>
        <dbReference type="Proteomes" id="UP000799766"/>
    </source>
</evidence>
<evidence type="ECO:0000256" key="7">
    <source>
        <dbReference type="RuleBase" id="RU000454"/>
    </source>
</evidence>
<evidence type="ECO:0000256" key="4">
    <source>
        <dbReference type="ARBA" id="ARBA00022801"/>
    </source>
</evidence>
<keyword evidence="3 7" id="KW-0064">Aspartyl protease</keyword>
<keyword evidence="6" id="KW-1015">Disulfide bond</keyword>
<feature type="active site" evidence="5">
    <location>
        <position position="290"/>
    </location>
</feature>